<comment type="caution">
    <text evidence="1">The sequence shown here is derived from an EMBL/GenBank/DDBJ whole genome shotgun (WGS) entry which is preliminary data.</text>
</comment>
<dbReference type="GO" id="GO:0007021">
    <property type="term" value="P:tubulin complex assembly"/>
    <property type="evidence" value="ECO:0007669"/>
    <property type="project" value="InterPro"/>
</dbReference>
<dbReference type="GO" id="GO:0048487">
    <property type="term" value="F:beta-tubulin binding"/>
    <property type="evidence" value="ECO:0007669"/>
    <property type="project" value="InterPro"/>
</dbReference>
<dbReference type="InterPro" id="IPR033162">
    <property type="entry name" value="TBCD"/>
</dbReference>
<dbReference type="GO" id="GO:0016328">
    <property type="term" value="C:lateral plasma membrane"/>
    <property type="evidence" value="ECO:0007669"/>
    <property type="project" value="TreeGrafter"/>
</dbReference>
<organism evidence="1 2">
    <name type="scientific">Rhodosorus marinus</name>
    <dbReference type="NCBI Taxonomy" id="101924"/>
    <lineage>
        <taxon>Eukaryota</taxon>
        <taxon>Rhodophyta</taxon>
        <taxon>Stylonematophyceae</taxon>
        <taxon>Stylonematales</taxon>
        <taxon>Stylonemataceae</taxon>
        <taxon>Rhodosorus</taxon>
    </lineage>
</organism>
<dbReference type="GO" id="GO:0007023">
    <property type="term" value="P:post-chaperonin tubulin folding pathway"/>
    <property type="evidence" value="ECO:0007669"/>
    <property type="project" value="InterPro"/>
</dbReference>
<proteinExistence type="predicted"/>
<dbReference type="Proteomes" id="UP001157974">
    <property type="component" value="Unassembled WGS sequence"/>
</dbReference>
<dbReference type="PANTHER" id="PTHR12658">
    <property type="entry name" value="BETA-TUBULIN COFACTOR D"/>
    <property type="match status" value="1"/>
</dbReference>
<reference evidence="1 2" key="1">
    <citation type="journal article" date="2023" name="Nat. Commun.">
        <title>Origin of minicircular mitochondrial genomes in red algae.</title>
        <authorList>
            <person name="Lee Y."/>
            <person name="Cho C.H."/>
            <person name="Lee Y.M."/>
            <person name="Park S.I."/>
            <person name="Yang J.H."/>
            <person name="West J.A."/>
            <person name="Bhattacharya D."/>
            <person name="Yoon H.S."/>
        </authorList>
    </citation>
    <scope>NUCLEOTIDE SEQUENCE [LARGE SCALE GENOMIC DNA]</scope>
    <source>
        <strain evidence="1 2">CCMP1338</strain>
        <tissue evidence="1">Whole cell</tissue>
    </source>
</reference>
<dbReference type="GO" id="GO:0005096">
    <property type="term" value="F:GTPase activator activity"/>
    <property type="evidence" value="ECO:0007669"/>
    <property type="project" value="InterPro"/>
</dbReference>
<dbReference type="Pfam" id="PF23579">
    <property type="entry name" value="ARM_TBCD"/>
    <property type="match status" value="1"/>
</dbReference>
<evidence type="ECO:0000313" key="1">
    <source>
        <dbReference type="EMBL" id="KAJ8907098.1"/>
    </source>
</evidence>
<sequence length="127" mass="14084">MDPDETLVGGLDPLVNESEDLIQLCSGIAGPPRSAKLDDFKEIQTILEKYQEKSQLLDPLLPRVTSSIIEFLLANDDAGSQAAFRALYTLFKVRGFKNVARHLPHTVNLFETVACRLLNTPEENEAS</sequence>
<dbReference type="GO" id="GO:0034333">
    <property type="term" value="P:adherens junction assembly"/>
    <property type="evidence" value="ECO:0007669"/>
    <property type="project" value="TreeGrafter"/>
</dbReference>
<dbReference type="EMBL" id="JAMWBK010000003">
    <property type="protein sequence ID" value="KAJ8907098.1"/>
    <property type="molecule type" value="Genomic_DNA"/>
</dbReference>
<protein>
    <submittedName>
        <fullName evidence="1">Uncharacterized protein</fullName>
    </submittedName>
</protein>
<dbReference type="GO" id="GO:0000226">
    <property type="term" value="P:microtubule cytoskeleton organization"/>
    <property type="evidence" value="ECO:0007669"/>
    <property type="project" value="TreeGrafter"/>
</dbReference>
<evidence type="ECO:0000313" key="2">
    <source>
        <dbReference type="Proteomes" id="UP001157974"/>
    </source>
</evidence>
<name>A0AAV8UWX5_9RHOD</name>
<dbReference type="PANTHER" id="PTHR12658:SF0">
    <property type="entry name" value="TUBULIN-SPECIFIC CHAPERONE D"/>
    <property type="match status" value="1"/>
</dbReference>
<dbReference type="GO" id="GO:0070830">
    <property type="term" value="P:bicellular tight junction assembly"/>
    <property type="evidence" value="ECO:0007669"/>
    <property type="project" value="TreeGrafter"/>
</dbReference>
<accession>A0AAV8UWX5</accession>
<dbReference type="AlphaFoldDB" id="A0AAV8UWX5"/>
<keyword evidence="2" id="KW-1185">Reference proteome</keyword>
<gene>
    <name evidence="1" type="ORF">NDN08_003580</name>
</gene>